<feature type="signal peptide" evidence="3">
    <location>
        <begin position="1"/>
        <end position="22"/>
    </location>
</feature>
<evidence type="ECO:0000256" key="1">
    <source>
        <dbReference type="ARBA" id="ARBA00022729"/>
    </source>
</evidence>
<dbReference type="EMBL" id="MDZB01000093">
    <property type="protein sequence ID" value="OGX87046.1"/>
    <property type="molecule type" value="Genomic_DNA"/>
</dbReference>
<comment type="caution">
    <text evidence="5">The sequence shown here is derived from an EMBL/GenBank/DDBJ whole genome shotgun (WGS) entry which is preliminary data.</text>
</comment>
<dbReference type="STRING" id="1908237.BEN47_12100"/>
<dbReference type="SUPFAM" id="SSF48230">
    <property type="entry name" value="Chondroitin AC/alginate lyase"/>
    <property type="match status" value="1"/>
</dbReference>
<dbReference type="InterPro" id="IPR008397">
    <property type="entry name" value="Alginate_lyase_dom"/>
</dbReference>
<keyword evidence="2" id="KW-0456">Lyase</keyword>
<evidence type="ECO:0000313" key="5">
    <source>
        <dbReference type="EMBL" id="OGX87046.1"/>
    </source>
</evidence>
<dbReference type="Gene3D" id="1.50.10.100">
    <property type="entry name" value="Chondroitin AC/alginate lyase"/>
    <property type="match status" value="1"/>
</dbReference>
<name>A0A1G1T857_9BACT</name>
<organism evidence="5 6">
    <name type="scientific">Hymenobacter lapidarius</name>
    <dbReference type="NCBI Taxonomy" id="1908237"/>
    <lineage>
        <taxon>Bacteria</taxon>
        <taxon>Pseudomonadati</taxon>
        <taxon>Bacteroidota</taxon>
        <taxon>Cytophagia</taxon>
        <taxon>Cytophagales</taxon>
        <taxon>Hymenobacteraceae</taxon>
        <taxon>Hymenobacter</taxon>
    </lineage>
</organism>
<evidence type="ECO:0000256" key="2">
    <source>
        <dbReference type="ARBA" id="ARBA00023239"/>
    </source>
</evidence>
<gene>
    <name evidence="5" type="ORF">BEN47_12100</name>
</gene>
<evidence type="ECO:0000259" key="4">
    <source>
        <dbReference type="Pfam" id="PF05426"/>
    </source>
</evidence>
<dbReference type="OrthoDB" id="7210452at2"/>
<dbReference type="InterPro" id="IPR008929">
    <property type="entry name" value="Chondroitin_lyas"/>
</dbReference>
<dbReference type="Proteomes" id="UP000176294">
    <property type="component" value="Unassembled WGS sequence"/>
</dbReference>
<accession>A0A1G1T857</accession>
<dbReference type="GO" id="GO:0042597">
    <property type="term" value="C:periplasmic space"/>
    <property type="evidence" value="ECO:0007669"/>
    <property type="project" value="InterPro"/>
</dbReference>
<dbReference type="AlphaFoldDB" id="A0A1G1T857"/>
<protein>
    <recommendedName>
        <fullName evidence="4">Alginate lyase domain-containing protein</fullName>
    </recommendedName>
</protein>
<feature type="domain" description="Alginate lyase" evidence="4">
    <location>
        <begin position="77"/>
        <end position="350"/>
    </location>
</feature>
<proteinExistence type="predicted"/>
<keyword evidence="1 3" id="KW-0732">Signal</keyword>
<feature type="chain" id="PRO_5009579078" description="Alginate lyase domain-containing protein" evidence="3">
    <location>
        <begin position="23"/>
        <end position="398"/>
    </location>
</feature>
<keyword evidence="6" id="KW-1185">Reference proteome</keyword>
<dbReference type="GO" id="GO:0016829">
    <property type="term" value="F:lyase activity"/>
    <property type="evidence" value="ECO:0007669"/>
    <property type="project" value="UniProtKB-KW"/>
</dbReference>
<dbReference type="RefSeq" id="WP_070726665.1">
    <property type="nucleotide sequence ID" value="NZ_MDZB01000093.1"/>
</dbReference>
<evidence type="ECO:0000313" key="6">
    <source>
        <dbReference type="Proteomes" id="UP000176294"/>
    </source>
</evidence>
<sequence>MRAERFRWLLAALLLGWGIAPAQSAAPAPFILLDAGKMAAYKAAYIKGQPVEVAQVKAVLRAADKALRQRAYFITGKSQVPPTGDKHDYMSQAPYSWPDPTRPDGLPYINKDGLRNPEAAAFTDEDNLKDLFRDVKTLGVAYYFTGNEQYAACAAKQLRGFFLEPATRMNPHLNFAQAIPGVSTGRCYGMIESRDMVEIPDALALFSGSKSIDARLVGGLKDWFRQFTTWATTSKLGLEEGRTRNNHSTFYDAQVIDFALFTGDETLARKVLETMTLARLAVQLAPDGSQPLELARTRPWNYVTMNMLGWVRVARLAEKLKVDLWNYTLPDGRGLHPAIAWFKPYLLRQKQMDRPDVVPVSNHAVLTLYHLASPHYADLEAEKVFALNPDFARVPWAL</sequence>
<reference evidence="5 6" key="1">
    <citation type="submission" date="2016-08" db="EMBL/GenBank/DDBJ databases">
        <title>Hymenobacter coccineus sp. nov., Hymenobacter lapidarius sp. nov. and Hymenobacter glacialis sp. nov., isolated from Antarctic soil.</title>
        <authorList>
            <person name="Sedlacek I."/>
            <person name="Kralova S."/>
            <person name="Kyrova K."/>
            <person name="Maslanova I."/>
            <person name="Stankova E."/>
            <person name="Vrbovska V."/>
            <person name="Nemec M."/>
            <person name="Bartak M."/>
            <person name="Svec P."/>
            <person name="Busse H.-J."/>
            <person name="Pantucek R."/>
        </authorList>
    </citation>
    <scope>NUCLEOTIDE SEQUENCE [LARGE SCALE GENOMIC DNA]</scope>
    <source>
        <strain evidence="5 6">CCM 8643</strain>
    </source>
</reference>
<dbReference type="Pfam" id="PF05426">
    <property type="entry name" value="Alginate_lyase"/>
    <property type="match status" value="1"/>
</dbReference>
<evidence type="ECO:0000256" key="3">
    <source>
        <dbReference type="SAM" id="SignalP"/>
    </source>
</evidence>